<sequence length="503" mass="58935">MNEELLSSILFVLITWLLYVIIQYIRTYTYWKKRGVPQITPIPFFGNTFSVTCGEEPLYHFHYKNYFKFKDHPFGGYYDFGRPVLLVRDPELINHILTKDFAYFQDRGFPYDEEKEPLTANLFNMGGPRWKNIRTKITPCFTTGKRKLMFEMLKNCMDDLKNIVRSNLRNDEDVEFKDILARFSTDIITESAFGIKAHTLKNPEAEFRQMGRSLIQPNSRIRPIFLQICPKLMQYFGVRFLSQEMNDFFQGFVKEAVEFRKTNHVNRNDFLNSMVQLMENQTKEESGRDITYASIAAECWFFFFAGFEASSSALSMTLYELARNPEIQRKVREEVDRVVEKYDGEITYDALQEMTYMEMVIYETIRLYPSLPFLIRSCTKTYKIPNSDTYIDKGVSVVIPVVGLHRDPVYYTDPEVYNPENFSEEVKNSRHHCTFLPFGEGPRICIASRFGMMQIKTGLATLIRNFEFTPSSKMITPLQLIPRLILTNCGSGVWLKCSERSFN</sequence>
<keyword evidence="6 13" id="KW-0479">Metal-binding</keyword>
<dbReference type="PRINTS" id="PR00463">
    <property type="entry name" value="EP450I"/>
</dbReference>
<organism evidence="16">
    <name type="scientific">Maconellicoccus hirsutus</name>
    <name type="common">Pink hibiscus mealybug</name>
    <dbReference type="NCBI Taxonomy" id="177089"/>
    <lineage>
        <taxon>Eukaryota</taxon>
        <taxon>Metazoa</taxon>
        <taxon>Ecdysozoa</taxon>
        <taxon>Arthropoda</taxon>
        <taxon>Hexapoda</taxon>
        <taxon>Insecta</taxon>
        <taxon>Pterygota</taxon>
        <taxon>Neoptera</taxon>
        <taxon>Paraneoptera</taxon>
        <taxon>Hemiptera</taxon>
        <taxon>Sternorrhyncha</taxon>
        <taxon>Coccoidea</taxon>
        <taxon>Pseudococcidae</taxon>
        <taxon>Maconellicoccus</taxon>
    </lineage>
</organism>
<dbReference type="SUPFAM" id="SSF48264">
    <property type="entry name" value="Cytochrome P450"/>
    <property type="match status" value="1"/>
</dbReference>
<keyword evidence="15" id="KW-0812">Transmembrane</keyword>
<accession>A0AAT9UU12</accession>
<dbReference type="PROSITE" id="PS00086">
    <property type="entry name" value="CYTOCHROME_P450"/>
    <property type="match status" value="1"/>
</dbReference>
<dbReference type="InterPro" id="IPR002401">
    <property type="entry name" value="Cyt_P450_E_grp-I"/>
</dbReference>
<feature type="binding site" description="axial binding residue" evidence="13">
    <location>
        <position position="445"/>
    </location>
    <ligand>
        <name>heme</name>
        <dbReference type="ChEBI" id="CHEBI:30413"/>
    </ligand>
    <ligandPart>
        <name>Fe</name>
        <dbReference type="ChEBI" id="CHEBI:18248"/>
    </ligandPart>
</feature>
<keyword evidence="12 15" id="KW-0472">Membrane</keyword>
<dbReference type="AlphaFoldDB" id="A0AAT9UU12"/>
<dbReference type="GO" id="GO:0005789">
    <property type="term" value="C:endoplasmic reticulum membrane"/>
    <property type="evidence" value="ECO:0007669"/>
    <property type="project" value="UniProtKB-SubCell"/>
</dbReference>
<dbReference type="GO" id="GO:0016705">
    <property type="term" value="F:oxidoreductase activity, acting on paired donors, with incorporation or reduction of molecular oxygen"/>
    <property type="evidence" value="ECO:0007669"/>
    <property type="project" value="InterPro"/>
</dbReference>
<dbReference type="GO" id="GO:0020037">
    <property type="term" value="F:heme binding"/>
    <property type="evidence" value="ECO:0007669"/>
    <property type="project" value="InterPro"/>
</dbReference>
<keyword evidence="7" id="KW-0256">Endoplasmic reticulum</keyword>
<dbReference type="CDD" id="cd11056">
    <property type="entry name" value="CYP6-like"/>
    <property type="match status" value="1"/>
</dbReference>
<evidence type="ECO:0000256" key="1">
    <source>
        <dbReference type="ARBA" id="ARBA00001971"/>
    </source>
</evidence>
<keyword evidence="10 13" id="KW-0408">Iron</keyword>
<evidence type="ECO:0000256" key="10">
    <source>
        <dbReference type="ARBA" id="ARBA00023004"/>
    </source>
</evidence>
<keyword evidence="15" id="KW-1133">Transmembrane helix</keyword>
<evidence type="ECO:0000256" key="9">
    <source>
        <dbReference type="ARBA" id="ARBA00023002"/>
    </source>
</evidence>
<evidence type="ECO:0000256" key="7">
    <source>
        <dbReference type="ARBA" id="ARBA00022824"/>
    </source>
</evidence>
<dbReference type="PRINTS" id="PR00385">
    <property type="entry name" value="P450"/>
</dbReference>
<dbReference type="EMBL" id="OR117167">
    <property type="protein sequence ID" value="WIM41607.1"/>
    <property type="molecule type" value="mRNA"/>
</dbReference>
<protein>
    <submittedName>
        <fullName evidence="16">Cytochrome P450 6PV1</fullName>
    </submittedName>
</protein>
<evidence type="ECO:0000256" key="5">
    <source>
        <dbReference type="ARBA" id="ARBA00022617"/>
    </source>
</evidence>
<evidence type="ECO:0000256" key="14">
    <source>
        <dbReference type="RuleBase" id="RU000461"/>
    </source>
</evidence>
<dbReference type="InterPro" id="IPR017972">
    <property type="entry name" value="Cyt_P450_CS"/>
</dbReference>
<dbReference type="Gene3D" id="1.10.630.10">
    <property type="entry name" value="Cytochrome P450"/>
    <property type="match status" value="1"/>
</dbReference>
<proteinExistence type="evidence at transcript level"/>
<evidence type="ECO:0000256" key="12">
    <source>
        <dbReference type="ARBA" id="ARBA00023136"/>
    </source>
</evidence>
<dbReference type="InterPro" id="IPR050476">
    <property type="entry name" value="Insect_CytP450_Detox"/>
</dbReference>
<comment type="similarity">
    <text evidence="4 14">Belongs to the cytochrome P450 family.</text>
</comment>
<evidence type="ECO:0000256" key="8">
    <source>
        <dbReference type="ARBA" id="ARBA00022848"/>
    </source>
</evidence>
<reference evidence="16" key="1">
    <citation type="submission" date="2023-06" db="EMBL/GenBank/DDBJ databases">
        <title>Identification of Cytochrome P450s in Maconellicoccus hirsutus.</title>
        <authorList>
            <person name="Selvamani S.B."/>
            <person name="Negi N."/>
            <person name="Nagarjuna Reddy K.V."/>
            <person name="Ramasamy G.G."/>
        </authorList>
    </citation>
    <scope>NUCLEOTIDE SEQUENCE</scope>
</reference>
<evidence type="ECO:0000313" key="16">
    <source>
        <dbReference type="EMBL" id="WIM41607.1"/>
    </source>
</evidence>
<dbReference type="GO" id="GO:0005506">
    <property type="term" value="F:iron ion binding"/>
    <property type="evidence" value="ECO:0007669"/>
    <property type="project" value="InterPro"/>
</dbReference>
<keyword evidence="8" id="KW-0492">Microsome</keyword>
<evidence type="ECO:0000256" key="13">
    <source>
        <dbReference type="PIRSR" id="PIRSR602401-1"/>
    </source>
</evidence>
<feature type="transmembrane region" description="Helical" evidence="15">
    <location>
        <begin position="6"/>
        <end position="25"/>
    </location>
</feature>
<dbReference type="InterPro" id="IPR036396">
    <property type="entry name" value="Cyt_P450_sf"/>
</dbReference>
<comment type="subcellular location">
    <subcellularLocation>
        <location evidence="3">Endoplasmic reticulum membrane</location>
        <topology evidence="3">Peripheral membrane protein</topology>
    </subcellularLocation>
    <subcellularLocation>
        <location evidence="2">Microsome membrane</location>
        <topology evidence="2">Peripheral membrane protein</topology>
    </subcellularLocation>
</comment>
<comment type="cofactor">
    <cofactor evidence="1 13">
        <name>heme</name>
        <dbReference type="ChEBI" id="CHEBI:30413"/>
    </cofactor>
</comment>
<evidence type="ECO:0000256" key="4">
    <source>
        <dbReference type="ARBA" id="ARBA00010617"/>
    </source>
</evidence>
<dbReference type="InterPro" id="IPR001128">
    <property type="entry name" value="Cyt_P450"/>
</dbReference>
<evidence type="ECO:0000256" key="2">
    <source>
        <dbReference type="ARBA" id="ARBA00004174"/>
    </source>
</evidence>
<keyword evidence="9 14" id="KW-0560">Oxidoreductase</keyword>
<evidence type="ECO:0000256" key="3">
    <source>
        <dbReference type="ARBA" id="ARBA00004406"/>
    </source>
</evidence>
<name>A0AAT9UU12_MACHI</name>
<evidence type="ECO:0000256" key="15">
    <source>
        <dbReference type="SAM" id="Phobius"/>
    </source>
</evidence>
<evidence type="ECO:0000256" key="6">
    <source>
        <dbReference type="ARBA" id="ARBA00022723"/>
    </source>
</evidence>
<evidence type="ECO:0000256" key="11">
    <source>
        <dbReference type="ARBA" id="ARBA00023033"/>
    </source>
</evidence>
<dbReference type="Pfam" id="PF00067">
    <property type="entry name" value="p450"/>
    <property type="match status" value="1"/>
</dbReference>
<keyword evidence="5 13" id="KW-0349">Heme</keyword>
<keyword evidence="11 14" id="KW-0503">Monooxygenase</keyword>
<dbReference type="PANTHER" id="PTHR24292:SF54">
    <property type="entry name" value="CYP9F3-RELATED"/>
    <property type="match status" value="1"/>
</dbReference>
<dbReference type="PANTHER" id="PTHR24292">
    <property type="entry name" value="CYTOCHROME P450"/>
    <property type="match status" value="1"/>
</dbReference>
<dbReference type="FunFam" id="1.10.630.10:FF:000042">
    <property type="entry name" value="Cytochrome P450"/>
    <property type="match status" value="1"/>
</dbReference>
<dbReference type="GO" id="GO:0004497">
    <property type="term" value="F:monooxygenase activity"/>
    <property type="evidence" value="ECO:0007669"/>
    <property type="project" value="UniProtKB-KW"/>
</dbReference>